<dbReference type="Gene3D" id="3.10.129.10">
    <property type="entry name" value="Hotdog Thioesterase"/>
    <property type="match status" value="1"/>
</dbReference>
<evidence type="ECO:0000313" key="3">
    <source>
        <dbReference type="RefSeq" id="XP_005099554.1"/>
    </source>
</evidence>
<dbReference type="InterPro" id="IPR029069">
    <property type="entry name" value="HotDog_dom_sf"/>
</dbReference>
<organism evidence="2 3">
    <name type="scientific">Aplysia californica</name>
    <name type="common">California sea hare</name>
    <dbReference type="NCBI Taxonomy" id="6500"/>
    <lineage>
        <taxon>Eukaryota</taxon>
        <taxon>Metazoa</taxon>
        <taxon>Spiralia</taxon>
        <taxon>Lophotrochozoa</taxon>
        <taxon>Mollusca</taxon>
        <taxon>Gastropoda</taxon>
        <taxon>Heterobranchia</taxon>
        <taxon>Euthyneura</taxon>
        <taxon>Tectipleura</taxon>
        <taxon>Aplysiida</taxon>
        <taxon>Aplysioidea</taxon>
        <taxon>Aplysiidae</taxon>
        <taxon>Aplysia</taxon>
    </lineage>
</organism>
<dbReference type="PANTHER" id="PTHR34487:SF1">
    <property type="entry name" value="ACYL-ACP THIOESTERASE"/>
    <property type="match status" value="1"/>
</dbReference>
<feature type="region of interest" description="Disordered" evidence="1">
    <location>
        <begin position="233"/>
        <end position="275"/>
    </location>
</feature>
<protein>
    <submittedName>
        <fullName evidence="3">Uncharacterized protein LOC101846505</fullName>
    </submittedName>
</protein>
<dbReference type="PANTHER" id="PTHR34487">
    <property type="entry name" value="ACYL-ACP THIOESTERASE"/>
    <property type="match status" value="1"/>
</dbReference>
<accession>A0ABM0JR41</accession>
<gene>
    <name evidence="3" type="primary">LOC101846505</name>
</gene>
<evidence type="ECO:0000256" key="1">
    <source>
        <dbReference type="SAM" id="MobiDB-lite"/>
    </source>
</evidence>
<dbReference type="SUPFAM" id="SSF54637">
    <property type="entry name" value="Thioesterase/thiol ester dehydrase-isomerase"/>
    <property type="match status" value="2"/>
</dbReference>
<evidence type="ECO:0000313" key="2">
    <source>
        <dbReference type="Proteomes" id="UP000694888"/>
    </source>
</evidence>
<proteinExistence type="predicted"/>
<sequence length="349" mass="39238">MAYQTSSWPLWRKFIQNFKNGESNFHVSTKPLMVTFLHPGLRISSFDNYGKVDISDLLTLTVDVQNYAFYSELMPGGGTVFSWPTITQGRLLFVQSAEFSMTRAMQNQMLPKWPLQARLCLGRVGTSSVSVCVELLSPETGQLLLSHVKQLVTVDKVSRKPVPLPEPFRDKYRHEGVLQKPFSLERFAKPGNTFIYQLKVAWSDTDWYQHTNYASYARFATNALHQALVSGATQLPREKSSSESNTRTSFSSTGRSTGTSSDISGSPSPQSNELSSSVFQGISEDVVKNGLKTFRIVYFQECKEGETIDVHLWQQAGEMNVVRCHVNRGDQLLAQMTLEYFPTASDSKL</sequence>
<name>A0ABM0JR41_APLCA</name>
<feature type="compositionally biased region" description="Low complexity" evidence="1">
    <location>
        <begin position="242"/>
        <end position="275"/>
    </location>
</feature>
<dbReference type="Proteomes" id="UP000694888">
    <property type="component" value="Unplaced"/>
</dbReference>
<keyword evidence="2" id="KW-1185">Reference proteome</keyword>
<reference evidence="3" key="1">
    <citation type="submission" date="2025-08" db="UniProtKB">
        <authorList>
            <consortium name="RefSeq"/>
        </authorList>
    </citation>
    <scope>IDENTIFICATION</scope>
</reference>
<dbReference type="GeneID" id="101846505"/>
<dbReference type="RefSeq" id="XP_005099554.1">
    <property type="nucleotide sequence ID" value="XM_005099497.3"/>
</dbReference>